<proteinExistence type="predicted"/>
<dbReference type="InterPro" id="IPR004101">
    <property type="entry name" value="Mur_ligase_C"/>
</dbReference>
<evidence type="ECO:0000313" key="8">
    <source>
        <dbReference type="Proteomes" id="UP001256711"/>
    </source>
</evidence>
<sequence length="1102" mass="126480">MEQKKHEILKAVQSYLLEQARAPQEETVLYITTCGKNRRGHVWRTSGRDFERAWVKVERYFSKMPELIRWTKIEIQTQTERVPAEEGIRRFAQTSRNNYFSKGVAFKKDGSCSFLPDEISGNALLTPIKSHKIGVNSAQLQLNLANIKGYIKRRFDRVIPDVWAYFDDEWELFDTAGIFVEDGRILPLTETGYGRGMRQITKENQEIFLSEAIEKGTDFLFEQLWEDGKFTYGYYPAYDKQLTGYNSVRHFSSLYALLETIEYAEKQQTAHSTDELLKKVEKGLDWGLKNLCLAVDGHLYVGEKVKEGYDLKLGAQAVVVLALAKYETLTGYDFYHEAMLNLLEGMHSFIDEEGRTRHVLREDLSTKEKFRIIYYNGEALFAIMRAYPLTGDERWLKLGERLMDRYVADNYERYHDHWLSYSVNELTQYLPKREYYEFGVKNALENLRFMEGRDTAYPTFLELLSAANKMFCRIGESAYAGELFSEEEYRRLREVTEKRALHELRTGVMWPEYAIYFARPETIAHGFYARHDRTRMRIDDAEHFLSGLINYTWLLQDAKFQMKEAMDQMNEQTQEVEKVISETTTPEKAEPKEKQFLLKKLSEEERVGLHFADFANFTGQFLNEELVKDLHIQDFEYYPGHVPVGRHPELAFLDLSDKKIKEITTRKSPFPNRASFIKFRGRHLGLVITDSIYEQLIDEVPQFIVPDVWEFMHEVSAFLRNRFAGPVVAITGSVGKSSVRLMLEHLLQADFTVLSNRGNHNTRLAIPLYLNKLVQSPDAAVLEVSINALNSRDRGPQANLIQPNIAIITSVDFAHMRGTKDLSIIAKVKGRIFEGLLPGGTAILNQDMEEESFGIVKKIAEERQVTLLTYSLKGAETADLRLIQLKSLKELTEVTVEYQNRRYTYQMIMGSEGMAENSLAVFLTLVSLGLEPEAYLSRLLAFQSLPKVMASHTGYLDGKEVAIIDDTHNAAIPSMINGIRAFSEKTLYYSGKKILVLGQVADLGEHTEVLHKRLIPIIDASGADLLLAYGEGMKTVVAGTTIPAEHFENMDCYVERILEEVTNQSLILLKGSVSDSDYHQISGRLLKLLASEPAERREIQYV</sequence>
<dbReference type="GO" id="GO:0005524">
    <property type="term" value="F:ATP binding"/>
    <property type="evidence" value="ECO:0007669"/>
    <property type="project" value="UniProtKB-KW"/>
</dbReference>
<comment type="caution">
    <text evidence="7">The sequence shown here is derived from an EMBL/GenBank/DDBJ whole genome shotgun (WGS) entry which is preliminary data.</text>
</comment>
<accession>A0AAW8U3M7</accession>
<dbReference type="InterPro" id="IPR013221">
    <property type="entry name" value="Mur_ligase_cen"/>
</dbReference>
<dbReference type="Gene3D" id="3.90.190.20">
    <property type="entry name" value="Mur ligase, C-terminal domain"/>
    <property type="match status" value="1"/>
</dbReference>
<feature type="coiled-coil region" evidence="4">
    <location>
        <begin position="555"/>
        <end position="582"/>
    </location>
</feature>
<feature type="domain" description="Mur ligase central" evidence="6">
    <location>
        <begin position="730"/>
        <end position="923"/>
    </location>
</feature>
<protein>
    <submittedName>
        <fullName evidence="7">Mur ligase family protein</fullName>
    </submittedName>
</protein>
<dbReference type="Pfam" id="PF02875">
    <property type="entry name" value="Mur_ligase_C"/>
    <property type="match status" value="1"/>
</dbReference>
<evidence type="ECO:0000256" key="3">
    <source>
        <dbReference type="ARBA" id="ARBA00022840"/>
    </source>
</evidence>
<dbReference type="InterPro" id="IPR051046">
    <property type="entry name" value="MurCDEF_CellWall_CoF430Synth"/>
</dbReference>
<dbReference type="Pfam" id="PF08245">
    <property type="entry name" value="Mur_ligase_M"/>
    <property type="match status" value="1"/>
</dbReference>
<dbReference type="RefSeq" id="WP_311835476.1">
    <property type="nucleotide sequence ID" value="NZ_JARQBJ010000003.1"/>
</dbReference>
<name>A0AAW8U3M7_9ENTE</name>
<dbReference type="Proteomes" id="UP001256711">
    <property type="component" value="Unassembled WGS sequence"/>
</dbReference>
<keyword evidence="4" id="KW-0175">Coiled coil</keyword>
<dbReference type="SUPFAM" id="SSF53244">
    <property type="entry name" value="MurD-like peptide ligases, peptide-binding domain"/>
    <property type="match status" value="1"/>
</dbReference>
<gene>
    <name evidence="7" type="ORF">P7H43_08405</name>
</gene>
<keyword evidence="2" id="KW-0547">Nucleotide-binding</keyword>
<dbReference type="GO" id="GO:0016881">
    <property type="term" value="F:acid-amino acid ligase activity"/>
    <property type="evidence" value="ECO:0007669"/>
    <property type="project" value="InterPro"/>
</dbReference>
<evidence type="ECO:0000259" key="5">
    <source>
        <dbReference type="Pfam" id="PF02875"/>
    </source>
</evidence>
<evidence type="ECO:0000313" key="7">
    <source>
        <dbReference type="EMBL" id="MDT2810505.1"/>
    </source>
</evidence>
<evidence type="ECO:0000256" key="2">
    <source>
        <dbReference type="ARBA" id="ARBA00022741"/>
    </source>
</evidence>
<dbReference type="SUPFAM" id="SSF53623">
    <property type="entry name" value="MurD-like peptide ligases, catalytic domain"/>
    <property type="match status" value="1"/>
</dbReference>
<keyword evidence="1 7" id="KW-0436">Ligase</keyword>
<evidence type="ECO:0000256" key="4">
    <source>
        <dbReference type="SAM" id="Coils"/>
    </source>
</evidence>
<evidence type="ECO:0000259" key="6">
    <source>
        <dbReference type="Pfam" id="PF08245"/>
    </source>
</evidence>
<dbReference type="SUPFAM" id="SSF48208">
    <property type="entry name" value="Six-hairpin glycosidases"/>
    <property type="match status" value="1"/>
</dbReference>
<organism evidence="7 8">
    <name type="scientific">Enterococcus asini</name>
    <dbReference type="NCBI Taxonomy" id="57732"/>
    <lineage>
        <taxon>Bacteria</taxon>
        <taxon>Bacillati</taxon>
        <taxon>Bacillota</taxon>
        <taxon>Bacilli</taxon>
        <taxon>Lactobacillales</taxon>
        <taxon>Enterococcaceae</taxon>
        <taxon>Enterococcus</taxon>
    </lineage>
</organism>
<keyword evidence="3" id="KW-0067">ATP-binding</keyword>
<reference evidence="7" key="1">
    <citation type="submission" date="2023-03" db="EMBL/GenBank/DDBJ databases">
        <authorList>
            <person name="Shen W."/>
            <person name="Cai J."/>
        </authorList>
    </citation>
    <scope>NUCLEOTIDE SEQUENCE</scope>
    <source>
        <strain evidence="7">B226-2</strain>
    </source>
</reference>
<dbReference type="EMBL" id="JARQBJ010000003">
    <property type="protein sequence ID" value="MDT2810505.1"/>
    <property type="molecule type" value="Genomic_DNA"/>
</dbReference>
<dbReference type="InterPro" id="IPR008928">
    <property type="entry name" value="6-hairpin_glycosidase_sf"/>
</dbReference>
<dbReference type="InterPro" id="IPR036565">
    <property type="entry name" value="Mur-like_cat_sf"/>
</dbReference>
<dbReference type="InterPro" id="IPR036615">
    <property type="entry name" value="Mur_ligase_C_dom_sf"/>
</dbReference>
<dbReference type="Gene3D" id="3.40.1190.10">
    <property type="entry name" value="Mur-like, catalytic domain"/>
    <property type="match status" value="1"/>
</dbReference>
<dbReference type="PANTHER" id="PTHR43024">
    <property type="entry name" value="UDP-N-ACETYLMURAMOYL-TRIPEPTIDE--D-ALANYL-D-ALANINE LIGASE"/>
    <property type="match status" value="1"/>
</dbReference>
<dbReference type="PANTHER" id="PTHR43024:SF1">
    <property type="entry name" value="UDP-N-ACETYLMURAMOYL-TRIPEPTIDE--D-ALANYL-D-ALANINE LIGASE"/>
    <property type="match status" value="1"/>
</dbReference>
<feature type="domain" description="Mur ligase C-terminal" evidence="5">
    <location>
        <begin position="960"/>
        <end position="1072"/>
    </location>
</feature>
<dbReference type="GO" id="GO:0005975">
    <property type="term" value="P:carbohydrate metabolic process"/>
    <property type="evidence" value="ECO:0007669"/>
    <property type="project" value="InterPro"/>
</dbReference>
<evidence type="ECO:0000256" key="1">
    <source>
        <dbReference type="ARBA" id="ARBA00022598"/>
    </source>
</evidence>
<dbReference type="AlphaFoldDB" id="A0AAW8U3M7"/>